<keyword evidence="2" id="KW-0547">Nucleotide-binding</keyword>
<dbReference type="InterPro" id="IPR006703">
    <property type="entry name" value="G_AIG1"/>
</dbReference>
<gene>
    <name evidence="6" type="ORF">CCH79_00016154</name>
</gene>
<evidence type="ECO:0000256" key="4">
    <source>
        <dbReference type="SAM" id="MobiDB-lite"/>
    </source>
</evidence>
<comment type="caution">
    <text evidence="6">The sequence shown here is derived from an EMBL/GenBank/DDBJ whole genome shotgun (WGS) entry which is preliminary data.</text>
</comment>
<dbReference type="Gene3D" id="3.40.50.300">
    <property type="entry name" value="P-loop containing nucleotide triphosphate hydrolases"/>
    <property type="match status" value="2"/>
</dbReference>
<accession>A0A315VNM5</accession>
<dbReference type="GO" id="GO:0005525">
    <property type="term" value="F:GTP binding"/>
    <property type="evidence" value="ECO:0007669"/>
    <property type="project" value="UniProtKB-KW"/>
</dbReference>
<dbReference type="STRING" id="33528.ENSGAFP00000032709"/>
<proteinExistence type="inferred from homology"/>
<feature type="compositionally biased region" description="Low complexity" evidence="4">
    <location>
        <begin position="262"/>
        <end position="271"/>
    </location>
</feature>
<dbReference type="PANTHER" id="PTHR10903">
    <property type="entry name" value="GTPASE, IMAP FAMILY MEMBER-RELATED"/>
    <property type="match status" value="1"/>
</dbReference>
<comment type="similarity">
    <text evidence="1">Belongs to the TRAFAC class TrmE-Era-EngA-EngB-Septin-like GTPase superfamily. AIG1/Toc34/Toc159-like paraseptin GTPase family. IAN subfamily.</text>
</comment>
<evidence type="ECO:0000256" key="3">
    <source>
        <dbReference type="ARBA" id="ARBA00023134"/>
    </source>
</evidence>
<evidence type="ECO:0000313" key="6">
    <source>
        <dbReference type="EMBL" id="PWA24666.1"/>
    </source>
</evidence>
<feature type="domain" description="AIG1-type G" evidence="5">
    <location>
        <begin position="39"/>
        <end position="258"/>
    </location>
</feature>
<feature type="domain" description="AIG1-type G" evidence="5">
    <location>
        <begin position="275"/>
        <end position="476"/>
    </location>
</feature>
<reference evidence="6 7" key="1">
    <citation type="journal article" date="2018" name="G3 (Bethesda)">
        <title>A High-Quality Reference Genome for the Invasive Mosquitofish Gambusia affinis Using a Chicago Library.</title>
        <authorList>
            <person name="Hoffberg S.L."/>
            <person name="Troendle N.J."/>
            <person name="Glenn T.C."/>
            <person name="Mahmud O."/>
            <person name="Louha S."/>
            <person name="Chalopin D."/>
            <person name="Bennetzen J.L."/>
            <person name="Mauricio R."/>
        </authorList>
    </citation>
    <scope>NUCLEOTIDE SEQUENCE [LARGE SCALE GENOMIC DNA]</scope>
    <source>
        <strain evidence="6">NE01/NJP1002.9</strain>
        <tissue evidence="6">Muscle</tissue>
    </source>
</reference>
<keyword evidence="3" id="KW-0342">GTP-binding</keyword>
<dbReference type="EMBL" id="NHOQ01001398">
    <property type="protein sequence ID" value="PWA24666.1"/>
    <property type="molecule type" value="Genomic_DNA"/>
</dbReference>
<evidence type="ECO:0000256" key="1">
    <source>
        <dbReference type="ARBA" id="ARBA00008535"/>
    </source>
</evidence>
<dbReference type="AlphaFoldDB" id="A0A315VNM5"/>
<sequence>MAACRSKASLCELCLTPASPQHPMMNVLCPAGPSAMEPEPDLTIVLLGNSGVGKSASGNTILGRAAFMSRASFSPSSIPVRQEAGWVFGTQVRVVDTAGILEFEEQIRSCCQEVQRTSRAHLFLLVLKLDRFTQEQKQAVEASLRAVGEQDFNRCFLLFTHGDALKDASLRDAALLKDAASLRDTASLRDAALRNFVFRDEQSSLPEVAHRFCGRMHLFNNEDGGGQQVQELLDKAGHLLLPTETSSDGTDRVVGSDGPHGSAGSNGFAGSAAPLRDRRIVLIGPAGSGKSSAGNTLLGFRCFEPNSDFAGVRSDPECSSAEVGRVQLTVVDSAGLPEEVLTLNRLVMELRARMYLAEPGPHVLVLVLKIGRLSYGSIQLLRLLTRLLDQNQNLARHAAVLFTHGDALWGRSLTDRVQASSCVSDLLTRCGGRHAVLDNTQKRDQVQVDQFLRLLDQMVQENSGRFLSTADWNRPPDPGQTFWSRLRRSGLLRVLSALGSVQILLVNNQNYRFYC</sequence>
<dbReference type="InterPro" id="IPR027417">
    <property type="entry name" value="P-loop_NTPase"/>
</dbReference>
<dbReference type="Pfam" id="PF04548">
    <property type="entry name" value="AIG1"/>
    <property type="match status" value="2"/>
</dbReference>
<evidence type="ECO:0000313" key="7">
    <source>
        <dbReference type="Proteomes" id="UP000250572"/>
    </source>
</evidence>
<dbReference type="PANTHER" id="PTHR10903:SF184">
    <property type="entry name" value="GTP-BINDING PROTEIN A"/>
    <property type="match status" value="1"/>
</dbReference>
<evidence type="ECO:0000259" key="5">
    <source>
        <dbReference type="PROSITE" id="PS51720"/>
    </source>
</evidence>
<dbReference type="InterPro" id="IPR045058">
    <property type="entry name" value="GIMA/IAN/Toc"/>
</dbReference>
<protein>
    <recommendedName>
        <fullName evidence="5">AIG1-type G domain-containing protein</fullName>
    </recommendedName>
</protein>
<dbReference type="SUPFAM" id="SSF52540">
    <property type="entry name" value="P-loop containing nucleoside triphosphate hydrolases"/>
    <property type="match status" value="2"/>
</dbReference>
<feature type="region of interest" description="Disordered" evidence="4">
    <location>
        <begin position="244"/>
        <end position="271"/>
    </location>
</feature>
<name>A0A315VNM5_GAMAF</name>
<keyword evidence="7" id="KW-1185">Reference proteome</keyword>
<evidence type="ECO:0000256" key="2">
    <source>
        <dbReference type="ARBA" id="ARBA00022741"/>
    </source>
</evidence>
<organism evidence="6 7">
    <name type="scientific">Gambusia affinis</name>
    <name type="common">Western mosquitofish</name>
    <name type="synonym">Heterandria affinis</name>
    <dbReference type="NCBI Taxonomy" id="33528"/>
    <lineage>
        <taxon>Eukaryota</taxon>
        <taxon>Metazoa</taxon>
        <taxon>Chordata</taxon>
        <taxon>Craniata</taxon>
        <taxon>Vertebrata</taxon>
        <taxon>Euteleostomi</taxon>
        <taxon>Actinopterygii</taxon>
        <taxon>Neopterygii</taxon>
        <taxon>Teleostei</taxon>
        <taxon>Neoteleostei</taxon>
        <taxon>Acanthomorphata</taxon>
        <taxon>Ovalentaria</taxon>
        <taxon>Atherinomorphae</taxon>
        <taxon>Cyprinodontiformes</taxon>
        <taxon>Poeciliidae</taxon>
        <taxon>Poeciliinae</taxon>
        <taxon>Gambusia</taxon>
    </lineage>
</organism>
<dbReference type="Proteomes" id="UP000250572">
    <property type="component" value="Unassembled WGS sequence"/>
</dbReference>
<dbReference type="PROSITE" id="PS51720">
    <property type="entry name" value="G_AIG1"/>
    <property type="match status" value="2"/>
</dbReference>